<proteinExistence type="predicted"/>
<evidence type="ECO:0000313" key="1">
    <source>
        <dbReference type="EMBL" id="RNA34306.1"/>
    </source>
</evidence>
<dbReference type="Proteomes" id="UP000276133">
    <property type="component" value="Unassembled WGS sequence"/>
</dbReference>
<dbReference type="EMBL" id="REGN01001501">
    <property type="protein sequence ID" value="RNA34306.1"/>
    <property type="molecule type" value="Genomic_DNA"/>
</dbReference>
<accession>A0A3M7SEW4</accession>
<comment type="caution">
    <text evidence="1">The sequence shown here is derived from an EMBL/GenBank/DDBJ whole genome shotgun (WGS) entry which is preliminary data.</text>
</comment>
<keyword evidence="2" id="KW-1185">Reference proteome</keyword>
<gene>
    <name evidence="1" type="ORF">BpHYR1_054561</name>
</gene>
<protein>
    <submittedName>
        <fullName evidence="1">Uncharacterized protein</fullName>
    </submittedName>
</protein>
<sequence length="67" mass="7866">MAILMIINKMKFSNLLTICIIETNQKNKLQTIFIVNPIFDEIDSKTIEENKFSNKLIKISPNHIRFN</sequence>
<reference evidence="1 2" key="1">
    <citation type="journal article" date="2018" name="Sci. Rep.">
        <title>Genomic signatures of local adaptation to the degree of environmental predictability in rotifers.</title>
        <authorList>
            <person name="Franch-Gras L."/>
            <person name="Hahn C."/>
            <person name="Garcia-Roger E.M."/>
            <person name="Carmona M.J."/>
            <person name="Serra M."/>
            <person name="Gomez A."/>
        </authorList>
    </citation>
    <scope>NUCLEOTIDE SEQUENCE [LARGE SCALE GENOMIC DNA]</scope>
    <source>
        <strain evidence="1">HYR1</strain>
    </source>
</reference>
<dbReference type="AlphaFoldDB" id="A0A3M7SEW4"/>
<evidence type="ECO:0000313" key="2">
    <source>
        <dbReference type="Proteomes" id="UP000276133"/>
    </source>
</evidence>
<organism evidence="1 2">
    <name type="scientific">Brachionus plicatilis</name>
    <name type="common">Marine rotifer</name>
    <name type="synonym">Brachionus muelleri</name>
    <dbReference type="NCBI Taxonomy" id="10195"/>
    <lineage>
        <taxon>Eukaryota</taxon>
        <taxon>Metazoa</taxon>
        <taxon>Spiralia</taxon>
        <taxon>Gnathifera</taxon>
        <taxon>Rotifera</taxon>
        <taxon>Eurotatoria</taxon>
        <taxon>Monogononta</taxon>
        <taxon>Pseudotrocha</taxon>
        <taxon>Ploima</taxon>
        <taxon>Brachionidae</taxon>
        <taxon>Brachionus</taxon>
    </lineage>
</organism>
<name>A0A3M7SEW4_BRAPC</name>